<dbReference type="OrthoDB" id="10068503at2759"/>
<dbReference type="InterPro" id="IPR013087">
    <property type="entry name" value="Znf_C2H2_type"/>
</dbReference>
<feature type="domain" description="C2H2-type" evidence="2">
    <location>
        <begin position="83"/>
        <end position="104"/>
    </location>
</feature>
<accession>A0A1W0WT32</accession>
<dbReference type="EMBL" id="MTYJ01000050">
    <property type="protein sequence ID" value="OQV18356.1"/>
    <property type="molecule type" value="Genomic_DNA"/>
</dbReference>
<keyword evidence="4" id="KW-1185">Reference proteome</keyword>
<gene>
    <name evidence="3" type="ORF">BV898_07559</name>
</gene>
<evidence type="ECO:0000259" key="2">
    <source>
        <dbReference type="PROSITE" id="PS00028"/>
    </source>
</evidence>
<organism evidence="3 4">
    <name type="scientific">Hypsibius exemplaris</name>
    <name type="common">Freshwater tardigrade</name>
    <dbReference type="NCBI Taxonomy" id="2072580"/>
    <lineage>
        <taxon>Eukaryota</taxon>
        <taxon>Metazoa</taxon>
        <taxon>Ecdysozoa</taxon>
        <taxon>Tardigrada</taxon>
        <taxon>Eutardigrada</taxon>
        <taxon>Parachela</taxon>
        <taxon>Hypsibioidea</taxon>
        <taxon>Hypsibiidae</taxon>
        <taxon>Hypsibius</taxon>
    </lineage>
</organism>
<protein>
    <recommendedName>
        <fullName evidence="2">C2H2-type domain-containing protein</fullName>
    </recommendedName>
</protein>
<dbReference type="PROSITE" id="PS00028">
    <property type="entry name" value="ZINC_FINGER_C2H2_1"/>
    <property type="match status" value="1"/>
</dbReference>
<sequence length="456" mass="49313">MDLLPPPDHMNMNAVAVPSVNQMHQQMHQQQQQLQQQQQPTTSVAPAVAAIPPPVENADILCRGCNSPLYTKVQSDAGKSWRCDACWQLFTVKSSAKRHVSNSHKDPVCRQCQGVSPPPTMVPGVNGGGYPKSALSGADGSSGDQDDDDQDEEMELEPELALLTLMLKNHLDLKGVDNVLELLNGGMDFSGIQNASHWLQRLGKHAAVQYTTSNCPNCKRTEVQIKVDQNSGAASSLEGLSTQSVTLLPSGRTETLQMSQQPGHQGNMGTVLGVFDPSSGQIITASHVNLDKNMLQKMGQMNGVTAIRTSGPPNFHAPTIAAPAAPAATPRKAKQHKSPVASHPAGSVNTSWKAVARTYLHSLHTKDELLRLCVVGRRMDRTSALGLQPMDAGKRKIVGDAVAEHCTRAGIPTPPDTLLNHFMSQILCDSRRKEQLMVCGGELQRRPKKIKVEMQE</sequence>
<name>A0A1W0WT32_HYPEX</name>
<dbReference type="Proteomes" id="UP000192578">
    <property type="component" value="Unassembled WGS sequence"/>
</dbReference>
<evidence type="ECO:0000313" key="3">
    <source>
        <dbReference type="EMBL" id="OQV18356.1"/>
    </source>
</evidence>
<feature type="compositionally biased region" description="Low complexity" evidence="1">
    <location>
        <begin position="134"/>
        <end position="143"/>
    </location>
</feature>
<dbReference type="AlphaFoldDB" id="A0A1W0WT32"/>
<proteinExistence type="predicted"/>
<feature type="compositionally biased region" description="Acidic residues" evidence="1">
    <location>
        <begin position="144"/>
        <end position="154"/>
    </location>
</feature>
<evidence type="ECO:0000256" key="1">
    <source>
        <dbReference type="SAM" id="MobiDB-lite"/>
    </source>
</evidence>
<evidence type="ECO:0000313" key="4">
    <source>
        <dbReference type="Proteomes" id="UP000192578"/>
    </source>
</evidence>
<comment type="caution">
    <text evidence="3">The sequence shown here is derived from an EMBL/GenBank/DDBJ whole genome shotgun (WGS) entry which is preliminary data.</text>
</comment>
<feature type="region of interest" description="Disordered" evidence="1">
    <location>
        <begin position="100"/>
        <end position="154"/>
    </location>
</feature>
<reference evidence="4" key="1">
    <citation type="submission" date="2017-01" db="EMBL/GenBank/DDBJ databases">
        <title>Comparative genomics of anhydrobiosis in the tardigrade Hypsibius dujardini.</title>
        <authorList>
            <person name="Yoshida Y."/>
            <person name="Koutsovoulos G."/>
            <person name="Laetsch D."/>
            <person name="Stevens L."/>
            <person name="Kumar S."/>
            <person name="Horikawa D."/>
            <person name="Ishino K."/>
            <person name="Komine S."/>
            <person name="Tomita M."/>
            <person name="Blaxter M."/>
            <person name="Arakawa K."/>
        </authorList>
    </citation>
    <scope>NUCLEOTIDE SEQUENCE [LARGE SCALE GENOMIC DNA]</scope>
    <source>
        <strain evidence="4">Z151</strain>
    </source>
</reference>